<sequence>MKYLSKEETALDKTSLSGNIVSEKPRIFDEYSTFFIPYTDRKDLTPSEKTCVGNYQDVHFWNTQKRNWSFKLPKHWETKPWCYAINSCFRDGAFYDLLIDEEKELIDFNIQNLRSAILKSKSDREYFVYRGVTDINWLKNPKVGTTYTDKGFGSFTLDFNRAYQYTDIENPIIFQLKIEKGMNVLFIDRAECEMLRLNNSEYIITDIEKIFFKKNLNKETTVYSIEIFKK</sequence>
<evidence type="ECO:0008006" key="3">
    <source>
        <dbReference type="Google" id="ProtNLM"/>
    </source>
</evidence>
<dbReference type="Gene3D" id="3.90.176.10">
    <property type="entry name" value="Toxin ADP-ribosyltransferase, Chain A, domain 1"/>
    <property type="match status" value="1"/>
</dbReference>
<evidence type="ECO:0000313" key="2">
    <source>
        <dbReference type="Proteomes" id="UP001302978"/>
    </source>
</evidence>
<protein>
    <recommendedName>
        <fullName evidence="3">ADP-ribosyltransferase exoenzyme</fullName>
    </recommendedName>
</protein>
<dbReference type="Proteomes" id="UP001302978">
    <property type="component" value="Chromosome"/>
</dbReference>
<proteinExistence type="predicted"/>
<keyword evidence="2" id="KW-1185">Reference proteome</keyword>
<gene>
    <name evidence="1" type="ORF">MmiHf6_10040</name>
</gene>
<dbReference type="RefSeq" id="WP_316556831.1">
    <property type="nucleotide sequence ID" value="NZ_CP131059.1"/>
</dbReference>
<dbReference type="GeneID" id="85195548"/>
<dbReference type="SUPFAM" id="SSF56399">
    <property type="entry name" value="ADP-ribosylation"/>
    <property type="match status" value="1"/>
</dbReference>
<dbReference type="AlphaFoldDB" id="A0AA96ZTX9"/>
<organism evidence="1 2">
    <name type="scientific">Methanimicrococcus hongohii</name>
    <dbReference type="NCBI Taxonomy" id="3028295"/>
    <lineage>
        <taxon>Archaea</taxon>
        <taxon>Methanobacteriati</taxon>
        <taxon>Methanobacteriota</taxon>
        <taxon>Stenosarchaea group</taxon>
        <taxon>Methanomicrobia</taxon>
        <taxon>Methanosarcinales</taxon>
        <taxon>Methanosarcinaceae</taxon>
        <taxon>Methanimicrococcus</taxon>
    </lineage>
</organism>
<dbReference type="KEGG" id="mehf:MmiHf6_10040"/>
<evidence type="ECO:0000313" key="1">
    <source>
        <dbReference type="EMBL" id="WNY23691.1"/>
    </source>
</evidence>
<reference evidence="1 2" key="1">
    <citation type="submission" date="2023-07" db="EMBL/GenBank/DDBJ databases">
        <title>Closed genoem sequence of Methanomicrococcus sp. Hf6.</title>
        <authorList>
            <person name="Poehlein A."/>
            <person name="Protasov E."/>
            <person name="Platt K."/>
            <person name="Reeh H."/>
            <person name="Daniel R."/>
            <person name="Brune A."/>
        </authorList>
    </citation>
    <scope>NUCLEOTIDE SEQUENCE [LARGE SCALE GENOMIC DNA]</scope>
    <source>
        <strain evidence="1 2">Hf6</strain>
    </source>
</reference>
<dbReference type="GO" id="GO:0005576">
    <property type="term" value="C:extracellular region"/>
    <property type="evidence" value="ECO:0007669"/>
    <property type="project" value="InterPro"/>
</dbReference>
<dbReference type="EMBL" id="CP131059">
    <property type="protein sequence ID" value="WNY23691.1"/>
    <property type="molecule type" value="Genomic_DNA"/>
</dbReference>
<dbReference type="PROSITE" id="PS51996">
    <property type="entry name" value="TR_MART"/>
    <property type="match status" value="1"/>
</dbReference>
<accession>A0AA96ZTX9</accession>
<name>A0AA96ZTX9_9EURY</name>